<keyword evidence="17" id="KW-1185">Reference proteome</keyword>
<feature type="transmembrane region" description="Helical" evidence="15">
    <location>
        <begin position="20"/>
        <end position="38"/>
    </location>
</feature>
<feature type="region of interest" description="Disordered" evidence="14">
    <location>
        <begin position="306"/>
        <end position="326"/>
    </location>
</feature>
<evidence type="ECO:0000313" key="17">
    <source>
        <dbReference type="Proteomes" id="UP001458880"/>
    </source>
</evidence>
<protein>
    <recommendedName>
        <fullName evidence="4">Macoilin</fullName>
    </recommendedName>
    <alternativeName>
        <fullName evidence="12">Transmembrane protein 57</fullName>
    </alternativeName>
</protein>
<evidence type="ECO:0000256" key="2">
    <source>
        <dbReference type="ARBA" id="ARBA00004232"/>
    </source>
</evidence>
<evidence type="ECO:0000256" key="6">
    <source>
        <dbReference type="ARBA" id="ARBA00022692"/>
    </source>
</evidence>
<feature type="region of interest" description="Disordered" evidence="14">
    <location>
        <begin position="218"/>
        <end position="288"/>
    </location>
</feature>
<evidence type="ECO:0000256" key="7">
    <source>
        <dbReference type="ARBA" id="ARBA00022824"/>
    </source>
</evidence>
<evidence type="ECO:0000256" key="5">
    <source>
        <dbReference type="ARBA" id="ARBA00022553"/>
    </source>
</evidence>
<feature type="transmembrane region" description="Helical" evidence="15">
    <location>
        <begin position="110"/>
        <end position="130"/>
    </location>
</feature>
<comment type="caution">
    <text evidence="16">The sequence shown here is derived from an EMBL/GenBank/DDBJ whole genome shotgun (WGS) entry which is preliminary data.</text>
</comment>
<proteinExistence type="predicted"/>
<gene>
    <name evidence="16" type="ORF">QE152_g35107</name>
</gene>
<keyword evidence="11" id="KW-0539">Nucleus</keyword>
<feature type="compositionally biased region" description="Basic and acidic residues" evidence="14">
    <location>
        <begin position="256"/>
        <end position="279"/>
    </location>
</feature>
<evidence type="ECO:0000256" key="15">
    <source>
        <dbReference type="SAM" id="Phobius"/>
    </source>
</evidence>
<feature type="region of interest" description="Disordered" evidence="14">
    <location>
        <begin position="565"/>
        <end position="609"/>
    </location>
</feature>
<keyword evidence="6 15" id="KW-0812">Transmembrane</keyword>
<feature type="coiled-coil region" evidence="13">
    <location>
        <begin position="534"/>
        <end position="561"/>
    </location>
</feature>
<comment type="function">
    <text evidence="1">Plays a role in the regulation of neuronal activity.</text>
</comment>
<evidence type="ECO:0000256" key="11">
    <source>
        <dbReference type="ARBA" id="ARBA00023242"/>
    </source>
</evidence>
<dbReference type="Proteomes" id="UP001458880">
    <property type="component" value="Unassembled WGS sequence"/>
</dbReference>
<dbReference type="GO" id="GO:0030867">
    <property type="term" value="C:rough endoplasmic reticulum membrane"/>
    <property type="evidence" value="ECO:0007669"/>
    <property type="project" value="UniProtKB-SubCell"/>
</dbReference>
<dbReference type="GO" id="GO:0023041">
    <property type="term" value="P:neuronal signal transduction"/>
    <property type="evidence" value="ECO:0007669"/>
    <property type="project" value="InterPro"/>
</dbReference>
<dbReference type="PANTHER" id="PTHR47464">
    <property type="entry name" value="MACOILIN"/>
    <property type="match status" value="1"/>
</dbReference>
<feature type="compositionally biased region" description="Polar residues" evidence="14">
    <location>
        <begin position="571"/>
        <end position="609"/>
    </location>
</feature>
<keyword evidence="10" id="KW-0325">Glycoprotein</keyword>
<dbReference type="Pfam" id="PF09726">
    <property type="entry name" value="Macoilin"/>
    <property type="match status" value="1"/>
</dbReference>
<keyword evidence="7" id="KW-0256">Endoplasmic reticulum</keyword>
<keyword evidence="8 15" id="KW-1133">Transmembrane helix</keyword>
<keyword evidence="9 15" id="KW-0472">Membrane</keyword>
<dbReference type="EMBL" id="JASPKY010000578">
    <property type="protein sequence ID" value="KAK9692542.1"/>
    <property type="molecule type" value="Genomic_DNA"/>
</dbReference>
<accession>A0AAW1IRU4</accession>
<name>A0AAW1IRU4_POPJA</name>
<evidence type="ECO:0000256" key="12">
    <source>
        <dbReference type="ARBA" id="ARBA00031129"/>
    </source>
</evidence>
<evidence type="ECO:0000256" key="1">
    <source>
        <dbReference type="ARBA" id="ARBA00003440"/>
    </source>
</evidence>
<keyword evidence="13" id="KW-0175">Coiled coil</keyword>
<evidence type="ECO:0000256" key="10">
    <source>
        <dbReference type="ARBA" id="ARBA00023180"/>
    </source>
</evidence>
<evidence type="ECO:0000256" key="3">
    <source>
        <dbReference type="ARBA" id="ARBA00004269"/>
    </source>
</evidence>
<evidence type="ECO:0000256" key="9">
    <source>
        <dbReference type="ARBA" id="ARBA00023136"/>
    </source>
</evidence>
<feature type="coiled-coil region" evidence="13">
    <location>
        <begin position="399"/>
        <end position="481"/>
    </location>
</feature>
<dbReference type="AlphaFoldDB" id="A0AAW1IRU4"/>
<organism evidence="16 17">
    <name type="scientific">Popillia japonica</name>
    <name type="common">Japanese beetle</name>
    <dbReference type="NCBI Taxonomy" id="7064"/>
    <lineage>
        <taxon>Eukaryota</taxon>
        <taxon>Metazoa</taxon>
        <taxon>Ecdysozoa</taxon>
        <taxon>Arthropoda</taxon>
        <taxon>Hexapoda</taxon>
        <taxon>Insecta</taxon>
        <taxon>Pterygota</taxon>
        <taxon>Neoptera</taxon>
        <taxon>Endopterygota</taxon>
        <taxon>Coleoptera</taxon>
        <taxon>Polyphaga</taxon>
        <taxon>Scarabaeiformia</taxon>
        <taxon>Scarabaeidae</taxon>
        <taxon>Rutelinae</taxon>
        <taxon>Popillia</taxon>
    </lineage>
</organism>
<dbReference type="PANTHER" id="PTHR47464:SF2">
    <property type="entry name" value="MACOILIN"/>
    <property type="match status" value="1"/>
</dbReference>
<evidence type="ECO:0000256" key="14">
    <source>
        <dbReference type="SAM" id="MobiDB-lite"/>
    </source>
</evidence>
<evidence type="ECO:0000313" key="16">
    <source>
        <dbReference type="EMBL" id="KAK9692542.1"/>
    </source>
</evidence>
<dbReference type="InterPro" id="IPR019130">
    <property type="entry name" value="Macoilin"/>
</dbReference>
<evidence type="ECO:0000256" key="13">
    <source>
        <dbReference type="SAM" id="Coils"/>
    </source>
</evidence>
<reference evidence="16 17" key="1">
    <citation type="journal article" date="2024" name="BMC Genomics">
        <title>De novo assembly and annotation of Popillia japonica's genome with initial clues to its potential as an invasive pest.</title>
        <authorList>
            <person name="Cucini C."/>
            <person name="Boschi S."/>
            <person name="Funari R."/>
            <person name="Cardaioli E."/>
            <person name="Iannotti N."/>
            <person name="Marturano G."/>
            <person name="Paoli F."/>
            <person name="Bruttini M."/>
            <person name="Carapelli A."/>
            <person name="Frati F."/>
            <person name="Nardi F."/>
        </authorList>
    </citation>
    <scope>NUCLEOTIDE SEQUENCE [LARGE SCALE GENOMIC DNA]</scope>
    <source>
        <strain evidence="16">DMR45628</strain>
    </source>
</reference>
<evidence type="ECO:0000256" key="4">
    <source>
        <dbReference type="ARBA" id="ARBA00021882"/>
    </source>
</evidence>
<sequence length="609" mass="69659">MRRPIKRSKITEGFYGSALLYLKFLVLWILVILADFILEFRFEFLWPFYLLLRSVYDSFKYQGLAFSVFFVCIALTSDMLCFFFIPVHWLFFAASTYVWVQYVWHTDKGICAPTIMMWMLFVYLEAAIRLRDVKHMPGHLDLCRPFAAHCIGYPVVTLGFGFKSYIGFRMRQKKQKSVAKENEFYLQLMQQALPIDHGNSLQVEEPSNTAVALTQNHVQNSKVHSRQSNEKNGHLPNGTIANGIHSSSNNQKSNRKSVDKIKEGDHDHRHIEKHIDRPKTAKKKSHSHVNGVALGAGVEEITTVEPEVRPPRKREKKEQEKEREASEYLQRLEMDTKRLRADLQSSRASEQELRLQVAALTTSEKVSKGEQLLLQHTVEELQNKLQSVLSSRAADRQTISNLERRVADERRSRLNCEAQIAQERKNRKQEEARAAQVAAQSSRGECTDACKARRRELDSELQECRSAQRWAEERITSLERENSILMDKIHETDILRSALESIQDKNTHLENNLSAETRIKLDLFSALGEAKRQLEIKDLANRAQEKEIEELKSKIAQVLAVMPNDTFGGPTPSSAMSRVRLSESTPGSTLDPNATAYTPKSSLVTSTEA</sequence>
<keyword evidence="5" id="KW-0597">Phosphoprotein</keyword>
<comment type="subcellular location">
    <subcellularLocation>
        <location evidence="2">Nucleus membrane</location>
        <topology evidence="2">Multi-pass membrane protein</topology>
    </subcellularLocation>
    <subcellularLocation>
        <location evidence="3">Rough endoplasmic reticulum membrane</location>
        <topology evidence="3">Multi-pass membrane protein</topology>
    </subcellularLocation>
</comment>
<dbReference type="GO" id="GO:0031965">
    <property type="term" value="C:nuclear membrane"/>
    <property type="evidence" value="ECO:0007669"/>
    <property type="project" value="UniProtKB-SubCell"/>
</dbReference>
<evidence type="ECO:0000256" key="8">
    <source>
        <dbReference type="ARBA" id="ARBA00022989"/>
    </source>
</evidence>
<feature type="transmembrane region" description="Helical" evidence="15">
    <location>
        <begin position="142"/>
        <end position="162"/>
    </location>
</feature>